<evidence type="ECO:0000313" key="8">
    <source>
        <dbReference type="Proteomes" id="UP000054524"/>
    </source>
</evidence>
<name>A0A086J4A1_NEMA1</name>
<proteinExistence type="inferred from homology"/>
<dbReference type="EMBL" id="AKIJ01000001">
    <property type="protein sequence ID" value="KFG26969.1"/>
    <property type="molecule type" value="Genomic_DNA"/>
</dbReference>
<sequence length="275" mass="30477">MLQVKQQQKQTIKTNRKNLVHDRTQEFFASFKKFMIVDMINISSNQCQEIRQDLRGKGEFLMGKNTTIKNALKKLAETNPELKEVEKVIKNNVGVVFTNGSLSEIEDVFEKNKVHSVAKPGDLSQCDVWIEPIATGLTPEKTAFFQALGIATKITKGKIEILSKCQALYEGKRVGHSEAALLALLGVTPFVYKMKVLYAYSDGKFFDTEYLKITPESVETMVKEAVSTLAALALGAGYVTESTVSQELQIGARNLMALAAAAEYDMPELASVLKK</sequence>
<dbReference type="Pfam" id="PF17777">
    <property type="entry name" value="RL10P_insert"/>
    <property type="match status" value="1"/>
</dbReference>
<dbReference type="InterPro" id="IPR043141">
    <property type="entry name" value="Ribosomal_uL10-like_sf"/>
</dbReference>
<dbReference type="OrthoDB" id="10259902at2759"/>
<keyword evidence="2" id="KW-0689">Ribosomal protein</keyword>
<dbReference type="Gene3D" id="3.30.70.1730">
    <property type="match status" value="1"/>
</dbReference>
<evidence type="ECO:0000256" key="3">
    <source>
        <dbReference type="ARBA" id="ARBA00023274"/>
    </source>
</evidence>
<dbReference type="HOGENOM" id="CLU_053173_1_0_1"/>
<dbReference type="InterPro" id="IPR043164">
    <property type="entry name" value="Ribosomal_uL10-like_insert_sf"/>
</dbReference>
<dbReference type="InterPro" id="IPR001790">
    <property type="entry name" value="Ribosomal_uL10"/>
</dbReference>
<keyword evidence="8" id="KW-1185">Reference proteome</keyword>
<protein>
    <recommendedName>
        <fullName evidence="4">Large ribosomal subunit protein uL10</fullName>
    </recommendedName>
    <alternativeName>
        <fullName evidence="5">60S acidic ribosomal protein P0</fullName>
    </alternativeName>
</protein>
<dbReference type="GO" id="GO:0000027">
    <property type="term" value="P:ribosomal large subunit assembly"/>
    <property type="evidence" value="ECO:0007669"/>
    <property type="project" value="TreeGrafter"/>
</dbReference>
<dbReference type="Gene3D" id="3.90.105.20">
    <property type="match status" value="1"/>
</dbReference>
<dbReference type="GO" id="GO:0022625">
    <property type="term" value="C:cytosolic large ribosomal subunit"/>
    <property type="evidence" value="ECO:0007669"/>
    <property type="project" value="TreeGrafter"/>
</dbReference>
<dbReference type="GO" id="GO:0002181">
    <property type="term" value="P:cytoplasmic translation"/>
    <property type="evidence" value="ECO:0007669"/>
    <property type="project" value="TreeGrafter"/>
</dbReference>
<evidence type="ECO:0000259" key="6">
    <source>
        <dbReference type="Pfam" id="PF17777"/>
    </source>
</evidence>
<dbReference type="Pfam" id="PF00466">
    <property type="entry name" value="Ribosomal_L10"/>
    <property type="match status" value="1"/>
</dbReference>
<organism evidence="7 8">
    <name type="scientific">Nematocida ausubeli (strain ATCC PRA-371 / ERTm2)</name>
    <name type="common">Nematode killer fungus</name>
    <dbReference type="NCBI Taxonomy" id="1913371"/>
    <lineage>
        <taxon>Eukaryota</taxon>
        <taxon>Fungi</taxon>
        <taxon>Fungi incertae sedis</taxon>
        <taxon>Microsporidia</taxon>
        <taxon>Nematocida</taxon>
    </lineage>
</organism>
<dbReference type="GO" id="GO:0070180">
    <property type="term" value="F:large ribosomal subunit rRNA binding"/>
    <property type="evidence" value="ECO:0007669"/>
    <property type="project" value="TreeGrafter"/>
</dbReference>
<dbReference type="SUPFAM" id="SSF160369">
    <property type="entry name" value="Ribosomal protein L10-like"/>
    <property type="match status" value="1"/>
</dbReference>
<comment type="similarity">
    <text evidence="1">Belongs to the universal ribosomal protein uL10 family.</text>
</comment>
<dbReference type="AlphaFoldDB" id="A0A086J4A1"/>
<evidence type="ECO:0000256" key="5">
    <source>
        <dbReference type="ARBA" id="ARBA00035444"/>
    </source>
</evidence>
<comment type="caution">
    <text evidence="7">The sequence shown here is derived from an EMBL/GenBank/DDBJ whole genome shotgun (WGS) entry which is preliminary data.</text>
</comment>
<reference evidence="7 8" key="1">
    <citation type="journal article" date="2014" name="Genome Announc.">
        <title>Genome Sequence of the Microsporidian Species Nematocida sp1 Strain ERTm6 (ATCC PRA-372).</title>
        <authorList>
            <person name="Bakowski M.A."/>
            <person name="Priest M."/>
            <person name="Young S."/>
            <person name="Cuomo C.A."/>
            <person name="Troemel E.R."/>
        </authorList>
    </citation>
    <scope>NUCLEOTIDE SEQUENCE [LARGE SCALE GENOMIC DNA]</scope>
    <source>
        <strain evidence="7 8">ERTm6</strain>
    </source>
</reference>
<dbReference type="CDD" id="cd05795">
    <property type="entry name" value="Ribosomal_P0_L10e"/>
    <property type="match status" value="1"/>
</dbReference>
<feature type="domain" description="Large ribosomal subunit protein uL10-like insertion" evidence="6">
    <location>
        <begin position="118"/>
        <end position="187"/>
    </location>
</feature>
<dbReference type="PANTHER" id="PTHR45699:SF3">
    <property type="entry name" value="LARGE RIBOSOMAL SUBUNIT PROTEIN UL10"/>
    <property type="match status" value="1"/>
</dbReference>
<accession>A0A086J4A1</accession>
<keyword evidence="3" id="KW-0687">Ribonucleoprotein</keyword>
<dbReference type="InterPro" id="IPR050323">
    <property type="entry name" value="Ribosomal_protein_uL10"/>
</dbReference>
<evidence type="ECO:0000256" key="2">
    <source>
        <dbReference type="ARBA" id="ARBA00022980"/>
    </source>
</evidence>
<evidence type="ECO:0000256" key="1">
    <source>
        <dbReference type="ARBA" id="ARBA00008889"/>
    </source>
</evidence>
<dbReference type="RefSeq" id="XP_052905524.1">
    <property type="nucleotide sequence ID" value="XM_053047699.1"/>
</dbReference>
<gene>
    <name evidence="7" type="ORF">NESG_00039</name>
</gene>
<evidence type="ECO:0000313" key="7">
    <source>
        <dbReference type="EMBL" id="KFG26969.1"/>
    </source>
</evidence>
<evidence type="ECO:0000256" key="4">
    <source>
        <dbReference type="ARBA" id="ARBA00035202"/>
    </source>
</evidence>
<dbReference type="PANTHER" id="PTHR45699">
    <property type="entry name" value="60S ACIDIC RIBOSOMAL PROTEIN P0"/>
    <property type="match status" value="1"/>
</dbReference>
<dbReference type="GO" id="GO:0003735">
    <property type="term" value="F:structural constituent of ribosome"/>
    <property type="evidence" value="ECO:0007669"/>
    <property type="project" value="TreeGrafter"/>
</dbReference>
<dbReference type="InterPro" id="IPR040637">
    <property type="entry name" value="Ribosomal_uL10-like_insert"/>
</dbReference>
<dbReference type="GeneID" id="77675012"/>
<dbReference type="FunFam" id="3.90.105.20:FF:000001">
    <property type="entry name" value="60S acidic ribosomal protein P0"/>
    <property type="match status" value="1"/>
</dbReference>
<dbReference type="Proteomes" id="UP000054524">
    <property type="component" value="Unassembled WGS sequence"/>
</dbReference>